<dbReference type="HOGENOM" id="CLU_3077151_0_0_5"/>
<dbReference type="Proteomes" id="UP000027015">
    <property type="component" value="Unassembled WGS sequence"/>
</dbReference>
<keyword evidence="2" id="KW-1185">Reference proteome</keyword>
<dbReference type="RefSeq" id="WP_208433358.1">
    <property type="nucleotide sequence ID" value="NZ_CADEAH010000009.1"/>
</dbReference>
<name>A0A067W7E5_9HYPH</name>
<sequence length="52" mass="6236">MFLMNRLKCRGLSQHFELAKRMIVPVYTFISVKRVVSGFNTFLRYRSHEDNV</sequence>
<evidence type="ECO:0000313" key="2">
    <source>
        <dbReference type="Proteomes" id="UP000027015"/>
    </source>
</evidence>
<dbReference type="EMBL" id="AHPL01000010">
    <property type="protein sequence ID" value="KEC54781.1"/>
    <property type="molecule type" value="Genomic_DNA"/>
</dbReference>
<organism evidence="1 2">
    <name type="scientific">Bartonella koehlerae C-29</name>
    <dbReference type="NCBI Taxonomy" id="1134510"/>
    <lineage>
        <taxon>Bacteria</taxon>
        <taxon>Pseudomonadati</taxon>
        <taxon>Pseudomonadota</taxon>
        <taxon>Alphaproteobacteria</taxon>
        <taxon>Hyphomicrobiales</taxon>
        <taxon>Bartonellaceae</taxon>
        <taxon>Bartonella</taxon>
    </lineage>
</organism>
<protein>
    <submittedName>
        <fullName evidence="1">Uncharacterized protein</fullName>
    </submittedName>
</protein>
<reference evidence="1 2" key="1">
    <citation type="submission" date="2012-04" db="EMBL/GenBank/DDBJ databases">
        <title>The Genome Sequence of Bartonella koehlerae C-29.</title>
        <authorList>
            <consortium name="The Broad Institute Genome Sequencing Platform"/>
            <consortium name="The Broad Institute Genome Sequencing Center for Infectious Disease"/>
            <person name="Feldgarden M."/>
            <person name="Kirby J."/>
            <person name="Kosoy M."/>
            <person name="Birtles R."/>
            <person name="Probert W.S."/>
            <person name="Chiaraviglio L."/>
            <person name="Walker B."/>
            <person name="Young S.K."/>
            <person name="Zeng Q."/>
            <person name="Gargeya S."/>
            <person name="Fitzgerald M."/>
            <person name="Haas B."/>
            <person name="Abouelleil A."/>
            <person name="Alvarado L."/>
            <person name="Arachchi H.M."/>
            <person name="Berlin A.M."/>
            <person name="Chapman S.B."/>
            <person name="Goldberg J."/>
            <person name="Griggs A."/>
            <person name="Gujja S."/>
            <person name="Hansen M."/>
            <person name="Howarth C."/>
            <person name="Imamovic A."/>
            <person name="Larimer J."/>
            <person name="McCowen C."/>
            <person name="Montmayeur A."/>
            <person name="Murphy C."/>
            <person name="Neiman D."/>
            <person name="Pearson M."/>
            <person name="Priest M."/>
            <person name="Roberts A."/>
            <person name="Saif S."/>
            <person name="Shea T."/>
            <person name="Sisk P."/>
            <person name="Sykes S."/>
            <person name="Wortman J."/>
            <person name="Nusbaum C."/>
            <person name="Birren B."/>
        </authorList>
    </citation>
    <scope>NUCLEOTIDE SEQUENCE [LARGE SCALE GENOMIC DNA]</scope>
    <source>
        <strain evidence="1 2">C-29</strain>
    </source>
</reference>
<evidence type="ECO:0000313" key="1">
    <source>
        <dbReference type="EMBL" id="KEC54781.1"/>
    </source>
</evidence>
<proteinExistence type="predicted"/>
<comment type="caution">
    <text evidence="1">The sequence shown here is derived from an EMBL/GenBank/DDBJ whole genome shotgun (WGS) entry which is preliminary data.</text>
</comment>
<accession>A0A067W7E5</accession>
<dbReference type="AlphaFoldDB" id="A0A067W7E5"/>
<gene>
    <name evidence="1" type="ORF">O9A_01395</name>
</gene>